<evidence type="ECO:0000256" key="7">
    <source>
        <dbReference type="ARBA" id="ARBA00023010"/>
    </source>
</evidence>
<evidence type="ECO:0000256" key="6">
    <source>
        <dbReference type="ARBA" id="ARBA00022989"/>
    </source>
</evidence>
<dbReference type="PANTHER" id="PTHR33910">
    <property type="entry name" value="PROTEIN TRANSLOCASE SUBUNIT SECE"/>
    <property type="match status" value="1"/>
</dbReference>
<dbReference type="EMBL" id="MHCP01000028">
    <property type="protein sequence ID" value="OGY23229.1"/>
    <property type="molecule type" value="Genomic_DNA"/>
</dbReference>
<reference evidence="10 11" key="1">
    <citation type="journal article" date="2016" name="Nat. Commun.">
        <title>Thousands of microbial genomes shed light on interconnected biogeochemical processes in an aquifer system.</title>
        <authorList>
            <person name="Anantharaman K."/>
            <person name="Brown C.T."/>
            <person name="Hug L.A."/>
            <person name="Sharon I."/>
            <person name="Castelle C.J."/>
            <person name="Probst A.J."/>
            <person name="Thomas B.C."/>
            <person name="Singh A."/>
            <person name="Wilkins M.J."/>
            <person name="Karaoz U."/>
            <person name="Brodie E.L."/>
            <person name="Williams K.H."/>
            <person name="Hubbard S.S."/>
            <person name="Banfield J.F."/>
        </authorList>
    </citation>
    <scope>NUCLEOTIDE SEQUENCE [LARGE SCALE GENOMIC DNA]</scope>
</reference>
<proteinExistence type="inferred from homology"/>
<comment type="caution">
    <text evidence="10">The sequence shown here is derived from an EMBL/GenBank/DDBJ whole genome shotgun (WGS) entry which is preliminary data.</text>
</comment>
<evidence type="ECO:0000256" key="2">
    <source>
        <dbReference type="ARBA" id="ARBA00022448"/>
    </source>
</evidence>
<keyword evidence="3 9" id="KW-1003">Cell membrane</keyword>
<comment type="subcellular location">
    <subcellularLocation>
        <location evidence="9">Cell membrane</location>
        <topology evidence="9">Single-pass membrane protein</topology>
    </subcellularLocation>
    <subcellularLocation>
        <location evidence="1">Membrane</location>
    </subcellularLocation>
</comment>
<dbReference type="InterPro" id="IPR005807">
    <property type="entry name" value="SecE_bac"/>
</dbReference>
<evidence type="ECO:0000256" key="5">
    <source>
        <dbReference type="ARBA" id="ARBA00022927"/>
    </source>
</evidence>
<name>A0A1G1W6E0_9BACT</name>
<gene>
    <name evidence="9" type="primary">secE</name>
    <name evidence="10" type="ORF">A2172_02540</name>
</gene>
<evidence type="ECO:0000256" key="1">
    <source>
        <dbReference type="ARBA" id="ARBA00004370"/>
    </source>
</evidence>
<dbReference type="STRING" id="1802593.A2172_02540"/>
<dbReference type="InterPro" id="IPR038379">
    <property type="entry name" value="SecE_sf"/>
</dbReference>
<dbReference type="Proteomes" id="UP000176631">
    <property type="component" value="Unassembled WGS sequence"/>
</dbReference>
<evidence type="ECO:0000256" key="3">
    <source>
        <dbReference type="ARBA" id="ARBA00022475"/>
    </source>
</evidence>
<dbReference type="NCBIfam" id="TIGR00964">
    <property type="entry name" value="secE_bact"/>
    <property type="match status" value="1"/>
</dbReference>
<comment type="subunit">
    <text evidence="9">Component of the Sec protein translocase complex. Heterotrimer consisting of SecY, SecE and SecG subunits. The heterotrimers can form oligomers, although 1 heterotrimer is thought to be able to translocate proteins. Interacts with the ribosome. Interacts with SecDF, and other proteins may be involved. Interacts with SecA.</text>
</comment>
<dbReference type="GO" id="GO:0006605">
    <property type="term" value="P:protein targeting"/>
    <property type="evidence" value="ECO:0007669"/>
    <property type="project" value="UniProtKB-UniRule"/>
</dbReference>
<comment type="similarity">
    <text evidence="9">Belongs to the SecE/SEC61-gamma family.</text>
</comment>
<dbReference type="Pfam" id="PF00584">
    <property type="entry name" value="SecE"/>
    <property type="match status" value="1"/>
</dbReference>
<protein>
    <recommendedName>
        <fullName evidence="9">Protein translocase subunit SecE</fullName>
    </recommendedName>
</protein>
<comment type="function">
    <text evidence="9">Essential subunit of the Sec protein translocation channel SecYEG. Clamps together the 2 halves of SecY. May contact the channel plug during translocation.</text>
</comment>
<dbReference type="PROSITE" id="PS01067">
    <property type="entry name" value="SECE_SEC61G"/>
    <property type="match status" value="1"/>
</dbReference>
<keyword evidence="5 9" id="KW-0653">Protein transport</keyword>
<dbReference type="GO" id="GO:0009306">
    <property type="term" value="P:protein secretion"/>
    <property type="evidence" value="ECO:0007669"/>
    <property type="project" value="UniProtKB-UniRule"/>
</dbReference>
<evidence type="ECO:0000313" key="11">
    <source>
        <dbReference type="Proteomes" id="UP000176631"/>
    </source>
</evidence>
<dbReference type="Gene3D" id="1.20.5.1030">
    <property type="entry name" value="Preprotein translocase secy subunit"/>
    <property type="match status" value="1"/>
</dbReference>
<evidence type="ECO:0000256" key="9">
    <source>
        <dbReference type="HAMAP-Rule" id="MF_00422"/>
    </source>
</evidence>
<feature type="transmembrane region" description="Helical" evidence="9">
    <location>
        <begin position="30"/>
        <end position="52"/>
    </location>
</feature>
<keyword evidence="7 9" id="KW-0811">Translocation</keyword>
<dbReference type="GO" id="GO:0043952">
    <property type="term" value="P:protein transport by the Sec complex"/>
    <property type="evidence" value="ECO:0007669"/>
    <property type="project" value="UniProtKB-UniRule"/>
</dbReference>
<keyword evidence="6 9" id="KW-1133">Transmembrane helix</keyword>
<dbReference type="HAMAP" id="MF_00422">
    <property type="entry name" value="SecE"/>
    <property type="match status" value="1"/>
</dbReference>
<dbReference type="PANTHER" id="PTHR33910:SF1">
    <property type="entry name" value="PROTEIN TRANSLOCASE SUBUNIT SECE"/>
    <property type="match status" value="1"/>
</dbReference>
<dbReference type="AlphaFoldDB" id="A0A1G1W6E0"/>
<evidence type="ECO:0000256" key="8">
    <source>
        <dbReference type="ARBA" id="ARBA00023136"/>
    </source>
</evidence>
<dbReference type="GO" id="GO:0008320">
    <property type="term" value="F:protein transmembrane transporter activity"/>
    <property type="evidence" value="ECO:0007669"/>
    <property type="project" value="UniProtKB-UniRule"/>
</dbReference>
<organism evidence="10 11">
    <name type="scientific">Candidatus Woykebacteria bacterium RBG_13_40_15</name>
    <dbReference type="NCBI Taxonomy" id="1802593"/>
    <lineage>
        <taxon>Bacteria</taxon>
        <taxon>Candidatus Woykeibacteriota</taxon>
    </lineage>
</organism>
<dbReference type="GO" id="GO:0065002">
    <property type="term" value="P:intracellular protein transmembrane transport"/>
    <property type="evidence" value="ECO:0007669"/>
    <property type="project" value="UniProtKB-UniRule"/>
</dbReference>
<dbReference type="InterPro" id="IPR001901">
    <property type="entry name" value="Translocase_SecE/Sec61-g"/>
</dbReference>
<accession>A0A1G1W6E0</accession>
<sequence>MISKVFKFLNEVADELKKVTWPTRQEAIKMTFTVIAVSVVVAVFIGSLDFVLTQFISKILTR</sequence>
<dbReference type="GO" id="GO:0005886">
    <property type="term" value="C:plasma membrane"/>
    <property type="evidence" value="ECO:0007669"/>
    <property type="project" value="UniProtKB-SubCell"/>
</dbReference>
<evidence type="ECO:0000313" key="10">
    <source>
        <dbReference type="EMBL" id="OGY23229.1"/>
    </source>
</evidence>
<evidence type="ECO:0000256" key="4">
    <source>
        <dbReference type="ARBA" id="ARBA00022692"/>
    </source>
</evidence>
<keyword evidence="2 9" id="KW-0813">Transport</keyword>
<keyword evidence="8 9" id="KW-0472">Membrane</keyword>
<keyword evidence="4 9" id="KW-0812">Transmembrane</keyword>